<sequence>MATSLESFPKFSKLPTELRLQIWRHVCCVRREAYLTFKNGEYRSLTKVPPVLATNQESRFVGRTFYVQVSGGQNPHEGPPIFINPGIHKFFFLFPGSIMSKRVSISDFEITDRVLRRVYQGTPEKEFTGILVRFPVVSPSPSSQFQQPPKELQINIPIMKIDYKSGIMYLTFLGIFILNQAEHTWEICKASSTTPFTDLTNGEGLQTYEESFQNQTDHIRERYI</sequence>
<dbReference type="AlphaFoldDB" id="A0A9N9PWK5"/>
<dbReference type="PANTHER" id="PTHR35910:SF6">
    <property type="entry name" value="2EXR DOMAIN-CONTAINING PROTEIN"/>
    <property type="match status" value="1"/>
</dbReference>
<comment type="caution">
    <text evidence="2">The sequence shown here is derived from an EMBL/GenBank/DDBJ whole genome shotgun (WGS) entry which is preliminary data.</text>
</comment>
<dbReference type="Proteomes" id="UP000696280">
    <property type="component" value="Unassembled WGS sequence"/>
</dbReference>
<dbReference type="Pfam" id="PF20150">
    <property type="entry name" value="2EXR"/>
    <property type="match status" value="1"/>
</dbReference>
<dbReference type="OrthoDB" id="3453125at2759"/>
<accession>A0A9N9PWK5</accession>
<evidence type="ECO:0000259" key="1">
    <source>
        <dbReference type="Pfam" id="PF20150"/>
    </source>
</evidence>
<feature type="domain" description="2EXR" evidence="1">
    <location>
        <begin position="8"/>
        <end position="85"/>
    </location>
</feature>
<reference evidence="2" key="1">
    <citation type="submission" date="2021-07" db="EMBL/GenBank/DDBJ databases">
        <authorList>
            <person name="Durling M."/>
        </authorList>
    </citation>
    <scope>NUCLEOTIDE SEQUENCE</scope>
</reference>
<keyword evidence="3" id="KW-1185">Reference proteome</keyword>
<proteinExistence type="predicted"/>
<name>A0A9N9PWK5_9HELO</name>
<gene>
    <name evidence="2" type="ORF">HYFRA_00011077</name>
</gene>
<evidence type="ECO:0000313" key="2">
    <source>
        <dbReference type="EMBL" id="CAG8958400.1"/>
    </source>
</evidence>
<organism evidence="2 3">
    <name type="scientific">Hymenoscyphus fraxineus</name>
    <dbReference type="NCBI Taxonomy" id="746836"/>
    <lineage>
        <taxon>Eukaryota</taxon>
        <taxon>Fungi</taxon>
        <taxon>Dikarya</taxon>
        <taxon>Ascomycota</taxon>
        <taxon>Pezizomycotina</taxon>
        <taxon>Leotiomycetes</taxon>
        <taxon>Helotiales</taxon>
        <taxon>Helotiaceae</taxon>
        <taxon>Hymenoscyphus</taxon>
    </lineage>
</organism>
<dbReference type="InterPro" id="IPR045518">
    <property type="entry name" value="2EXR"/>
</dbReference>
<dbReference type="PANTHER" id="PTHR35910">
    <property type="entry name" value="2EXR DOMAIN-CONTAINING PROTEIN"/>
    <property type="match status" value="1"/>
</dbReference>
<evidence type="ECO:0000313" key="3">
    <source>
        <dbReference type="Proteomes" id="UP000696280"/>
    </source>
</evidence>
<protein>
    <recommendedName>
        <fullName evidence="1">2EXR domain-containing protein</fullName>
    </recommendedName>
</protein>
<dbReference type="EMBL" id="CAJVRL010000082">
    <property type="protein sequence ID" value="CAG8958400.1"/>
    <property type="molecule type" value="Genomic_DNA"/>
</dbReference>